<reference evidence="3" key="2">
    <citation type="submission" date="2025-08" db="UniProtKB">
        <authorList>
            <consortium name="EnsemblFungi"/>
        </authorList>
    </citation>
    <scope>IDENTIFICATION</scope>
    <source>
        <strain evidence="3">4287 / CBS 123668 / FGSC 9935 / NRRL 34936</strain>
    </source>
</reference>
<name>A0A0D2XT42_FUSOF</name>
<dbReference type="InterPro" id="IPR052635">
    <property type="entry name" value="Sec_Metab_Biosynth_Reg"/>
</dbReference>
<dbReference type="Proteomes" id="UP000002489">
    <property type="component" value="Unassembled WGS sequence"/>
</dbReference>
<dbReference type="PROSITE" id="PS00036">
    <property type="entry name" value="BZIP_BASIC"/>
    <property type="match status" value="1"/>
</dbReference>
<proteinExistence type="predicted"/>
<feature type="compositionally biased region" description="Basic and acidic residues" evidence="1">
    <location>
        <begin position="61"/>
        <end position="81"/>
    </location>
</feature>
<protein>
    <recommendedName>
        <fullName evidence="2">BZIP domain-containing protein</fullName>
    </recommendedName>
</protein>
<dbReference type="CDD" id="cd14688">
    <property type="entry name" value="bZIP_YAP"/>
    <property type="match status" value="1"/>
</dbReference>
<dbReference type="GO" id="GO:0003700">
    <property type="term" value="F:DNA-binding transcription factor activity"/>
    <property type="evidence" value="ECO:0007669"/>
    <property type="project" value="InterPro"/>
</dbReference>
<evidence type="ECO:0000313" key="4">
    <source>
        <dbReference type="Proteomes" id="UP000002489"/>
    </source>
</evidence>
<feature type="domain" description="BZIP" evidence="2">
    <location>
        <begin position="42"/>
        <end position="57"/>
    </location>
</feature>
<dbReference type="Gene3D" id="1.20.5.170">
    <property type="match status" value="1"/>
</dbReference>
<dbReference type="AlphaFoldDB" id="A0A0D2XT42"/>
<organism evidence="3 4">
    <name type="scientific">Fusarium oxysporum (strain Fo5176)</name>
    <name type="common">Fusarium vascular wilt</name>
    <dbReference type="NCBI Taxonomy" id="660025"/>
    <lineage>
        <taxon>Eukaryota</taxon>
        <taxon>Fungi</taxon>
        <taxon>Dikarya</taxon>
        <taxon>Ascomycota</taxon>
        <taxon>Pezizomycotina</taxon>
        <taxon>Sordariomycetes</taxon>
        <taxon>Hypocreomycetidae</taxon>
        <taxon>Hypocreales</taxon>
        <taxon>Nectriaceae</taxon>
        <taxon>Fusarium</taxon>
        <taxon>Fusarium oxysporum species complex</taxon>
    </lineage>
</organism>
<dbReference type="InterPro" id="IPR004827">
    <property type="entry name" value="bZIP"/>
</dbReference>
<dbReference type="InterPro" id="IPR046347">
    <property type="entry name" value="bZIP_sf"/>
</dbReference>
<evidence type="ECO:0000313" key="3">
    <source>
        <dbReference type="EnsemblFungi" id="FOXG_07144P0"/>
    </source>
</evidence>
<reference evidence="4" key="1">
    <citation type="journal article" date="2012" name="Mol. Plant Microbe Interact.">
        <title>A highly conserved effector in Fusarium oxysporum is required for full virulence on Arabidopsis.</title>
        <authorList>
            <person name="Thatcher L.F."/>
            <person name="Gardiner D.M."/>
            <person name="Kazan K."/>
            <person name="Manners J."/>
        </authorList>
    </citation>
    <scope>NUCLEOTIDE SEQUENCE [LARGE SCALE GENOMIC DNA]</scope>
    <source>
        <strain evidence="4">Fo5176</strain>
    </source>
</reference>
<dbReference type="STRING" id="426428.A0A0D2XT42"/>
<dbReference type="SUPFAM" id="SSF57959">
    <property type="entry name" value="Leucine zipper domain"/>
    <property type="match status" value="1"/>
</dbReference>
<dbReference type="PANTHER" id="PTHR39607">
    <property type="entry name" value="XANTHOCILLIN BIOSYNTHESIS CLUSTER TRANSCRIPTION FACTOR XANC-RELATED"/>
    <property type="match status" value="1"/>
</dbReference>
<feature type="region of interest" description="Disordered" evidence="1">
    <location>
        <begin position="218"/>
        <end position="248"/>
    </location>
</feature>
<evidence type="ECO:0000256" key="1">
    <source>
        <dbReference type="SAM" id="MobiDB-lite"/>
    </source>
</evidence>
<feature type="compositionally biased region" description="Basic and acidic residues" evidence="1">
    <location>
        <begin position="32"/>
        <end position="44"/>
    </location>
</feature>
<dbReference type="EnsemblFungi" id="FOXG_07144T0">
    <property type="protein sequence ID" value="FOXG_07144P0"/>
    <property type="gene ID" value="FOXG_07144"/>
</dbReference>
<evidence type="ECO:0000259" key="2">
    <source>
        <dbReference type="PROSITE" id="PS00036"/>
    </source>
</evidence>
<sequence length="248" mass="28199">MPVFMPLPAYAETPPRGRYSGTSSASANPDEDWTKISDTAERRRIQNRIAQRNYRKRLKRRLEDFERRAGSSDHVGSDKQTQDTIKSKRSFKSQKSQPDTSAKPAVSQSQFIPPREPDDDLFPPSTHDDRARSNSLSQFTYSTYPTPDEMFVAPYDSPEASLAMDTADTYPNYLNTSAVPMMLSPMTHFSDTTKRESCPSDDELTPYTTYGYMPPMDFNAPSPYDQSNPHEYPITCRPMPDSPRLIQV</sequence>
<feature type="region of interest" description="Disordered" evidence="1">
    <location>
        <begin position="1"/>
        <end position="143"/>
    </location>
</feature>
<feature type="compositionally biased region" description="Polar residues" evidence="1">
    <location>
        <begin position="133"/>
        <end position="143"/>
    </location>
</feature>
<dbReference type="PANTHER" id="PTHR39607:SF1">
    <property type="entry name" value="B-ZIP TRANSCRIPTION FACTOR (EUROFUNG)"/>
    <property type="match status" value="1"/>
</dbReference>
<accession>A0A0D2XT42</accession>